<organism evidence="1 2">
    <name type="scientific">Flavobacterium johnsoniae</name>
    <name type="common">Cytophaga johnsonae</name>
    <dbReference type="NCBI Taxonomy" id="986"/>
    <lineage>
        <taxon>Bacteria</taxon>
        <taxon>Pseudomonadati</taxon>
        <taxon>Bacteroidota</taxon>
        <taxon>Flavobacteriia</taxon>
        <taxon>Flavobacteriales</taxon>
        <taxon>Flavobacteriaceae</taxon>
        <taxon>Flavobacterium</taxon>
    </lineage>
</organism>
<dbReference type="Proteomes" id="UP000182826">
    <property type="component" value="Unassembled WGS sequence"/>
</dbReference>
<accession>A0A1J7C3D2</accession>
<keyword evidence="2" id="KW-1185">Reference proteome</keyword>
<proteinExistence type="predicted"/>
<dbReference type="AlphaFoldDB" id="A0A1J7C3D2"/>
<reference evidence="1 2" key="1">
    <citation type="submission" date="2016-10" db="EMBL/GenBank/DDBJ databases">
        <title>Draft Genome Sequence of Rhizobacteria Flavobacterium johnsoniae CI04.</title>
        <authorList>
            <person name="Bravo J.I."/>
            <person name="Lozano G.L."/>
            <person name="Handelsman J."/>
        </authorList>
    </citation>
    <scope>NUCLEOTIDE SEQUENCE [LARGE SCALE GENOMIC DNA]</scope>
    <source>
        <strain evidence="1 2">CI04</strain>
    </source>
</reference>
<comment type="caution">
    <text evidence="1">The sequence shown here is derived from an EMBL/GenBank/DDBJ whole genome shotgun (WGS) entry which is preliminary data.</text>
</comment>
<evidence type="ECO:0000313" key="2">
    <source>
        <dbReference type="Proteomes" id="UP000182826"/>
    </source>
</evidence>
<dbReference type="EMBL" id="MLFK01000010">
    <property type="protein sequence ID" value="OIV40201.1"/>
    <property type="molecule type" value="Genomic_DNA"/>
</dbReference>
<sequence length="69" mass="7979">MKTLVFYFFIDYKFPQSCYFDGGELGDSEQAKQIFVSSSIKYFLSLSNIVAEISLPKPRDRNDKLKVTN</sequence>
<gene>
    <name evidence="1" type="ORF">BKM63_19855</name>
</gene>
<evidence type="ECO:0000313" key="1">
    <source>
        <dbReference type="EMBL" id="OIV40201.1"/>
    </source>
</evidence>
<protein>
    <submittedName>
        <fullName evidence="1">Uncharacterized protein</fullName>
    </submittedName>
</protein>
<name>A0A1J7C3D2_FLAJO</name>